<evidence type="ECO:0000313" key="2">
    <source>
        <dbReference type="EMBL" id="VAX18180.1"/>
    </source>
</evidence>
<dbReference type="PANTHER" id="PTHR34875">
    <property type="entry name" value="UPF0237 PROTEIN MJ1558"/>
    <property type="match status" value="1"/>
</dbReference>
<dbReference type="SUPFAM" id="SSF55021">
    <property type="entry name" value="ACT-like"/>
    <property type="match status" value="2"/>
</dbReference>
<evidence type="ECO:0000259" key="1">
    <source>
        <dbReference type="PROSITE" id="PS51671"/>
    </source>
</evidence>
<dbReference type="PROSITE" id="PS51671">
    <property type="entry name" value="ACT"/>
    <property type="match status" value="1"/>
</dbReference>
<protein>
    <submittedName>
        <fullName evidence="2">Glycine cleavage system transcriptional antiactivator GcvR</fullName>
    </submittedName>
</protein>
<dbReference type="InterPro" id="IPR002912">
    <property type="entry name" value="ACT_dom"/>
</dbReference>
<accession>A0A3B1C5P0</accession>
<dbReference type="PANTHER" id="PTHR34875:SF6">
    <property type="entry name" value="UPF0237 PROTEIN MJ1558"/>
    <property type="match status" value="1"/>
</dbReference>
<name>A0A3B1C5P0_9ZZZZ</name>
<dbReference type="EMBL" id="UOGA01000117">
    <property type="protein sequence ID" value="VAX18180.1"/>
    <property type="molecule type" value="Genomic_DNA"/>
</dbReference>
<dbReference type="InterPro" id="IPR050990">
    <property type="entry name" value="UPF0237/GcvR_regulator"/>
</dbReference>
<dbReference type="Pfam" id="PF13740">
    <property type="entry name" value="ACT_6"/>
    <property type="match status" value="2"/>
</dbReference>
<organism evidence="2">
    <name type="scientific">hydrothermal vent metagenome</name>
    <dbReference type="NCBI Taxonomy" id="652676"/>
    <lineage>
        <taxon>unclassified sequences</taxon>
        <taxon>metagenomes</taxon>
        <taxon>ecological metagenomes</taxon>
    </lineage>
</organism>
<dbReference type="InterPro" id="IPR045865">
    <property type="entry name" value="ACT-like_dom_sf"/>
</dbReference>
<dbReference type="Gene3D" id="3.30.70.260">
    <property type="match status" value="2"/>
</dbReference>
<feature type="domain" description="ACT" evidence="1">
    <location>
        <begin position="92"/>
        <end position="170"/>
    </location>
</feature>
<proteinExistence type="predicted"/>
<reference evidence="2" key="1">
    <citation type="submission" date="2018-06" db="EMBL/GenBank/DDBJ databases">
        <authorList>
            <person name="Zhirakovskaya E."/>
        </authorList>
    </citation>
    <scope>NUCLEOTIDE SEQUENCE</scope>
</reference>
<sequence>MGKWHMLTIVGEDRPGIVAGVTEALFAGGCNLGETSMIRIGGNFTIMMMADYAGSPESLKAMLKPVAESLSLRVHVDLIEGKLHSHVEPDVVITLSGADKAGIVAKAAGALFEAGLNILHLDSDVAGTDDKPIYIMHIEGVAQKGIEPLRTALDGVSKEGVETSIKPIDTLYA</sequence>
<gene>
    <name evidence="2" type="ORF">MNBD_NITROSPINAE04-1536</name>
</gene>
<dbReference type="AlphaFoldDB" id="A0A3B1C5P0"/>